<gene>
    <name evidence="1" type="ORF">P7K49_036904</name>
</gene>
<name>A0ABQ9TLG4_SAGOE</name>
<dbReference type="EMBL" id="JASSZA010000021">
    <property type="protein sequence ID" value="KAK2085604.1"/>
    <property type="molecule type" value="Genomic_DNA"/>
</dbReference>
<accession>A0ABQ9TLG4</accession>
<reference evidence="1 2" key="1">
    <citation type="submission" date="2023-05" db="EMBL/GenBank/DDBJ databases">
        <title>B98-5 Cell Line De Novo Hybrid Assembly: An Optical Mapping Approach.</title>
        <authorList>
            <person name="Kananen K."/>
            <person name="Auerbach J.A."/>
            <person name="Kautto E."/>
            <person name="Blachly J.S."/>
        </authorList>
    </citation>
    <scope>NUCLEOTIDE SEQUENCE [LARGE SCALE GENOMIC DNA]</scope>
    <source>
        <strain evidence="1">B95-8</strain>
        <tissue evidence="1">Cell line</tissue>
    </source>
</reference>
<comment type="caution">
    <text evidence="1">The sequence shown here is derived from an EMBL/GenBank/DDBJ whole genome shotgun (WGS) entry which is preliminary data.</text>
</comment>
<protein>
    <submittedName>
        <fullName evidence="1">Uncharacterized protein</fullName>
    </submittedName>
</protein>
<keyword evidence="2" id="KW-1185">Reference proteome</keyword>
<proteinExistence type="predicted"/>
<evidence type="ECO:0000313" key="1">
    <source>
        <dbReference type="EMBL" id="KAK2085604.1"/>
    </source>
</evidence>
<evidence type="ECO:0000313" key="2">
    <source>
        <dbReference type="Proteomes" id="UP001266305"/>
    </source>
</evidence>
<dbReference type="Proteomes" id="UP001266305">
    <property type="component" value="Unassembled WGS sequence"/>
</dbReference>
<organism evidence="1 2">
    <name type="scientific">Saguinus oedipus</name>
    <name type="common">Cotton-top tamarin</name>
    <name type="synonym">Oedipomidas oedipus</name>
    <dbReference type="NCBI Taxonomy" id="9490"/>
    <lineage>
        <taxon>Eukaryota</taxon>
        <taxon>Metazoa</taxon>
        <taxon>Chordata</taxon>
        <taxon>Craniata</taxon>
        <taxon>Vertebrata</taxon>
        <taxon>Euteleostomi</taxon>
        <taxon>Mammalia</taxon>
        <taxon>Eutheria</taxon>
        <taxon>Euarchontoglires</taxon>
        <taxon>Primates</taxon>
        <taxon>Haplorrhini</taxon>
        <taxon>Platyrrhini</taxon>
        <taxon>Cebidae</taxon>
        <taxon>Callitrichinae</taxon>
        <taxon>Saguinus</taxon>
    </lineage>
</organism>
<sequence length="85" mass="9060">MMQRLKQGIRKIPGCARGLPVPLPPPDACSTVALLTLHCNGLAAVSPPVSSIALHTCYYLLPPPSCHIPSLPHVLQGFRVITVLD</sequence>